<sequence>MGKKYLTIKQTARIIGVTELTLRNWDRAKKFTAIRHPINNYRMYELAQIETFMQKLGFGKPSKKLVIKVLED</sequence>
<evidence type="ECO:0000313" key="2">
    <source>
        <dbReference type="EMBL" id="OGF78718.1"/>
    </source>
</evidence>
<protein>
    <recommendedName>
        <fullName evidence="1">HTH merR-type domain-containing protein</fullName>
    </recommendedName>
</protein>
<dbReference type="InterPro" id="IPR000551">
    <property type="entry name" value="MerR-type_HTH_dom"/>
</dbReference>
<feature type="domain" description="HTH merR-type" evidence="1">
    <location>
        <begin position="7"/>
        <end position="52"/>
    </location>
</feature>
<dbReference type="Pfam" id="PF13411">
    <property type="entry name" value="MerR_1"/>
    <property type="match status" value="1"/>
</dbReference>
<comment type="caution">
    <text evidence="2">The sequence shown here is derived from an EMBL/GenBank/DDBJ whole genome shotgun (WGS) entry which is preliminary data.</text>
</comment>
<organism evidence="2 3">
    <name type="scientific">Candidatus Giovannonibacteria bacterium RIFCSPHIGHO2_02_43_13</name>
    <dbReference type="NCBI Taxonomy" id="1798330"/>
    <lineage>
        <taxon>Bacteria</taxon>
        <taxon>Candidatus Giovannoniibacteriota</taxon>
    </lineage>
</organism>
<dbReference type="EMBL" id="MFHI01000021">
    <property type="protein sequence ID" value="OGF78718.1"/>
    <property type="molecule type" value="Genomic_DNA"/>
</dbReference>
<name>A0A1F5WSU9_9BACT</name>
<evidence type="ECO:0000313" key="3">
    <source>
        <dbReference type="Proteomes" id="UP000178425"/>
    </source>
</evidence>
<accession>A0A1F5WSU9</accession>
<reference evidence="2 3" key="1">
    <citation type="journal article" date="2016" name="Nat. Commun.">
        <title>Thousands of microbial genomes shed light on interconnected biogeochemical processes in an aquifer system.</title>
        <authorList>
            <person name="Anantharaman K."/>
            <person name="Brown C.T."/>
            <person name="Hug L.A."/>
            <person name="Sharon I."/>
            <person name="Castelle C.J."/>
            <person name="Probst A.J."/>
            <person name="Thomas B.C."/>
            <person name="Singh A."/>
            <person name="Wilkins M.J."/>
            <person name="Karaoz U."/>
            <person name="Brodie E.L."/>
            <person name="Williams K.H."/>
            <person name="Hubbard S.S."/>
            <person name="Banfield J.F."/>
        </authorList>
    </citation>
    <scope>NUCLEOTIDE SEQUENCE [LARGE SCALE GENOMIC DNA]</scope>
</reference>
<gene>
    <name evidence="2" type="ORF">A2W54_02590</name>
</gene>
<dbReference type="InterPro" id="IPR009061">
    <property type="entry name" value="DNA-bd_dom_put_sf"/>
</dbReference>
<dbReference type="Gene3D" id="1.10.1660.10">
    <property type="match status" value="1"/>
</dbReference>
<evidence type="ECO:0000259" key="1">
    <source>
        <dbReference type="Pfam" id="PF13411"/>
    </source>
</evidence>
<dbReference type="GO" id="GO:0003677">
    <property type="term" value="F:DNA binding"/>
    <property type="evidence" value="ECO:0007669"/>
    <property type="project" value="InterPro"/>
</dbReference>
<dbReference type="Proteomes" id="UP000178425">
    <property type="component" value="Unassembled WGS sequence"/>
</dbReference>
<dbReference type="SUPFAM" id="SSF46955">
    <property type="entry name" value="Putative DNA-binding domain"/>
    <property type="match status" value="1"/>
</dbReference>
<dbReference type="GO" id="GO:0006355">
    <property type="term" value="P:regulation of DNA-templated transcription"/>
    <property type="evidence" value="ECO:0007669"/>
    <property type="project" value="InterPro"/>
</dbReference>
<proteinExistence type="predicted"/>
<dbReference type="AlphaFoldDB" id="A0A1F5WSU9"/>